<dbReference type="KEGG" id="vg:77924396"/>
<dbReference type="Proteomes" id="UP000423482">
    <property type="component" value="Segment"/>
</dbReference>
<sequence length="73" mass="7984">MTTTYYKHKDAIFAITAATFGLGDGVEAISGAKLEKTSWTGITYDEAEEIRKNGEKISVEAVELIVRQEMQGA</sequence>
<evidence type="ECO:0000313" key="2">
    <source>
        <dbReference type="Proteomes" id="UP000423482"/>
    </source>
</evidence>
<protein>
    <submittedName>
        <fullName evidence="1">Uncharacterized protein</fullName>
    </submittedName>
</protein>
<accession>A0A650F0H1</accession>
<reference evidence="1 2" key="1">
    <citation type="submission" date="2019-04" db="EMBL/GenBank/DDBJ databases">
        <authorList>
            <person name="Pope W.H."/>
            <person name="Garlena R.A."/>
            <person name="Russell D.A."/>
            <person name="Jacobs-Sera D."/>
            <person name="Hatfull G.F."/>
        </authorList>
    </citation>
    <scope>NUCLEOTIDE SEQUENCE [LARGE SCALE GENOMIC DNA]</scope>
</reference>
<dbReference type="RefSeq" id="YP_010648908.1">
    <property type="nucleotide sequence ID" value="NC_070763.1"/>
</dbReference>
<organism evidence="1 2">
    <name type="scientific">Gordonia phage Forza</name>
    <dbReference type="NCBI Taxonomy" id="2571247"/>
    <lineage>
        <taxon>Viruses</taxon>
        <taxon>Duplodnaviria</taxon>
        <taxon>Heunggongvirae</taxon>
        <taxon>Uroviricota</taxon>
        <taxon>Caudoviricetes</taxon>
        <taxon>Forzavirus</taxon>
        <taxon>Forzavirus forza</taxon>
    </lineage>
</organism>
<gene>
    <name evidence="1" type="primary">28</name>
    <name evidence="1" type="ORF">SEA_FORZA_28</name>
</gene>
<dbReference type="GeneID" id="77924396"/>
<name>A0A650F0H1_9CAUD</name>
<evidence type="ECO:0000313" key="1">
    <source>
        <dbReference type="EMBL" id="QGT55021.1"/>
    </source>
</evidence>
<dbReference type="EMBL" id="MK814760">
    <property type="protein sequence ID" value="QGT55021.1"/>
    <property type="molecule type" value="Genomic_DNA"/>
</dbReference>
<proteinExistence type="predicted"/>
<keyword evidence="2" id="KW-1185">Reference proteome</keyword>